<keyword evidence="1" id="KW-1133">Transmembrane helix</keyword>
<feature type="transmembrane region" description="Helical" evidence="1">
    <location>
        <begin position="123"/>
        <end position="144"/>
    </location>
</feature>
<dbReference type="EMBL" id="LQRT01000002">
    <property type="protein sequence ID" value="KZS41915.1"/>
    <property type="molecule type" value="Genomic_DNA"/>
</dbReference>
<dbReference type="STRING" id="1642818.AWE51_00265"/>
<dbReference type="AlphaFoldDB" id="A0A163BZ85"/>
<reference evidence="2 3" key="1">
    <citation type="submission" date="2016-01" db="EMBL/GenBank/DDBJ databases">
        <title>The draft genome sequence of Aquimarina sp. RZW4-3-2.</title>
        <authorList>
            <person name="Wang Y."/>
        </authorList>
    </citation>
    <scope>NUCLEOTIDE SEQUENCE [LARGE SCALE GENOMIC DNA]</scope>
    <source>
        <strain evidence="2 3">RZW4-3-2</strain>
    </source>
</reference>
<gene>
    <name evidence="2" type="ORF">AWE51_00265</name>
</gene>
<name>A0A163BZ85_9FLAO</name>
<protein>
    <recommendedName>
        <fullName evidence="4">Holin</fullName>
    </recommendedName>
</protein>
<feature type="transmembrane region" description="Helical" evidence="1">
    <location>
        <begin position="21"/>
        <end position="42"/>
    </location>
</feature>
<comment type="caution">
    <text evidence="2">The sequence shown here is derived from an EMBL/GenBank/DDBJ whole genome shotgun (WGS) entry which is preliminary data.</text>
</comment>
<sequence length="178" mass="19986">MFLKIIEFLTRHLLIIHKGTLIAKLKSLLSLSLSLSPFAYGIEKITNWTLENEAYVVFVLGAIVVDHILGTLKHLFVEKDFSLKENLIGLIKKVGLVVTVGFLFEGINYIVQGDSFVKNYTIIVLRLAVFLYPAGSAFWNSYIITKGKFPPVGFIDAIKKFNVNLDLRGLKEPSKPNT</sequence>
<accession>A0A163BZ85</accession>
<keyword evidence="1" id="KW-0472">Membrane</keyword>
<feature type="transmembrane region" description="Helical" evidence="1">
    <location>
        <begin position="93"/>
        <end position="111"/>
    </location>
</feature>
<dbReference type="Proteomes" id="UP000076715">
    <property type="component" value="Unassembled WGS sequence"/>
</dbReference>
<evidence type="ECO:0000313" key="3">
    <source>
        <dbReference type="Proteomes" id="UP000076715"/>
    </source>
</evidence>
<keyword evidence="3" id="KW-1185">Reference proteome</keyword>
<keyword evidence="1" id="KW-0812">Transmembrane</keyword>
<evidence type="ECO:0008006" key="4">
    <source>
        <dbReference type="Google" id="ProtNLM"/>
    </source>
</evidence>
<dbReference type="OrthoDB" id="1251922at2"/>
<evidence type="ECO:0000256" key="1">
    <source>
        <dbReference type="SAM" id="Phobius"/>
    </source>
</evidence>
<proteinExistence type="predicted"/>
<organism evidence="2 3">
    <name type="scientific">Aquimarina aggregata</name>
    <dbReference type="NCBI Taxonomy" id="1642818"/>
    <lineage>
        <taxon>Bacteria</taxon>
        <taxon>Pseudomonadati</taxon>
        <taxon>Bacteroidota</taxon>
        <taxon>Flavobacteriia</taxon>
        <taxon>Flavobacteriales</taxon>
        <taxon>Flavobacteriaceae</taxon>
        <taxon>Aquimarina</taxon>
    </lineage>
</organism>
<feature type="transmembrane region" description="Helical" evidence="1">
    <location>
        <begin position="54"/>
        <end position="72"/>
    </location>
</feature>
<dbReference type="RefSeq" id="WP_066308725.1">
    <property type="nucleotide sequence ID" value="NZ_LQRT01000002.1"/>
</dbReference>
<evidence type="ECO:0000313" key="2">
    <source>
        <dbReference type="EMBL" id="KZS41915.1"/>
    </source>
</evidence>